<comment type="caution">
    <text evidence="1">The sequence shown here is derived from an EMBL/GenBank/DDBJ whole genome shotgun (WGS) entry which is preliminary data.</text>
</comment>
<gene>
    <name evidence="1" type="ORF">HAX54_053367</name>
</gene>
<name>A0ABS8T0U8_DATST</name>
<sequence>MGTINKVLGLPNLPEFELRARDVDGVPMERRDQMIECDVPFDPLRVKGVLGQDREAAELGLVLPGLWTLLSIWRLNGHHDRTVGWDANNA</sequence>
<evidence type="ECO:0000313" key="2">
    <source>
        <dbReference type="Proteomes" id="UP000823775"/>
    </source>
</evidence>
<dbReference type="Proteomes" id="UP000823775">
    <property type="component" value="Unassembled WGS sequence"/>
</dbReference>
<organism evidence="1 2">
    <name type="scientific">Datura stramonium</name>
    <name type="common">Jimsonweed</name>
    <name type="synonym">Common thornapple</name>
    <dbReference type="NCBI Taxonomy" id="4076"/>
    <lineage>
        <taxon>Eukaryota</taxon>
        <taxon>Viridiplantae</taxon>
        <taxon>Streptophyta</taxon>
        <taxon>Embryophyta</taxon>
        <taxon>Tracheophyta</taxon>
        <taxon>Spermatophyta</taxon>
        <taxon>Magnoliopsida</taxon>
        <taxon>eudicotyledons</taxon>
        <taxon>Gunneridae</taxon>
        <taxon>Pentapetalae</taxon>
        <taxon>asterids</taxon>
        <taxon>lamiids</taxon>
        <taxon>Solanales</taxon>
        <taxon>Solanaceae</taxon>
        <taxon>Solanoideae</taxon>
        <taxon>Datureae</taxon>
        <taxon>Datura</taxon>
    </lineage>
</organism>
<protein>
    <submittedName>
        <fullName evidence="1">Uncharacterized protein</fullName>
    </submittedName>
</protein>
<keyword evidence="2" id="KW-1185">Reference proteome</keyword>
<accession>A0ABS8T0U8</accession>
<proteinExistence type="predicted"/>
<reference evidence="1 2" key="1">
    <citation type="journal article" date="2021" name="BMC Genomics">
        <title>Datura genome reveals duplications of psychoactive alkaloid biosynthetic genes and high mutation rate following tissue culture.</title>
        <authorList>
            <person name="Rajewski A."/>
            <person name="Carter-House D."/>
            <person name="Stajich J."/>
            <person name="Litt A."/>
        </authorList>
    </citation>
    <scope>NUCLEOTIDE SEQUENCE [LARGE SCALE GENOMIC DNA]</scope>
    <source>
        <strain evidence="1">AR-01</strain>
    </source>
</reference>
<evidence type="ECO:0000313" key="1">
    <source>
        <dbReference type="EMBL" id="MCD7464751.1"/>
    </source>
</evidence>
<dbReference type="EMBL" id="JACEIK010000992">
    <property type="protein sequence ID" value="MCD7464751.1"/>
    <property type="molecule type" value="Genomic_DNA"/>
</dbReference>